<name>A0A8X6UIA0_NEPPI</name>
<sequence>MEAMLSMDAICFKQNSGVFFLQLTGVPTVSHCHVRPEGTEASSHRAFLLQTCSVEWGVGSRNNYVNNSPSKVNHLQTLLRFIPITPSWYVAFYVKAYFKNEMKK</sequence>
<evidence type="ECO:0000313" key="1">
    <source>
        <dbReference type="EMBL" id="GFU17665.1"/>
    </source>
</evidence>
<proteinExistence type="predicted"/>
<keyword evidence="2" id="KW-1185">Reference proteome</keyword>
<organism evidence="1 2">
    <name type="scientific">Nephila pilipes</name>
    <name type="common">Giant wood spider</name>
    <name type="synonym">Nephila maculata</name>
    <dbReference type="NCBI Taxonomy" id="299642"/>
    <lineage>
        <taxon>Eukaryota</taxon>
        <taxon>Metazoa</taxon>
        <taxon>Ecdysozoa</taxon>
        <taxon>Arthropoda</taxon>
        <taxon>Chelicerata</taxon>
        <taxon>Arachnida</taxon>
        <taxon>Araneae</taxon>
        <taxon>Araneomorphae</taxon>
        <taxon>Entelegynae</taxon>
        <taxon>Araneoidea</taxon>
        <taxon>Nephilidae</taxon>
        <taxon>Nephila</taxon>
    </lineage>
</organism>
<reference evidence="1" key="1">
    <citation type="submission" date="2020-08" db="EMBL/GenBank/DDBJ databases">
        <title>Multicomponent nature underlies the extraordinary mechanical properties of spider dragline silk.</title>
        <authorList>
            <person name="Kono N."/>
            <person name="Nakamura H."/>
            <person name="Mori M."/>
            <person name="Yoshida Y."/>
            <person name="Ohtoshi R."/>
            <person name="Malay A.D."/>
            <person name="Moran D.A.P."/>
            <person name="Tomita M."/>
            <person name="Numata K."/>
            <person name="Arakawa K."/>
        </authorList>
    </citation>
    <scope>NUCLEOTIDE SEQUENCE</scope>
</reference>
<dbReference type="EMBL" id="BMAW01030690">
    <property type="protein sequence ID" value="GFU17665.1"/>
    <property type="molecule type" value="Genomic_DNA"/>
</dbReference>
<dbReference type="AlphaFoldDB" id="A0A8X6UIA0"/>
<evidence type="ECO:0000313" key="2">
    <source>
        <dbReference type="Proteomes" id="UP000887013"/>
    </source>
</evidence>
<protein>
    <submittedName>
        <fullName evidence="1">Uncharacterized protein</fullName>
    </submittedName>
</protein>
<gene>
    <name evidence="1" type="ORF">NPIL_382911</name>
</gene>
<dbReference type="Proteomes" id="UP000887013">
    <property type="component" value="Unassembled WGS sequence"/>
</dbReference>
<comment type="caution">
    <text evidence="1">The sequence shown here is derived from an EMBL/GenBank/DDBJ whole genome shotgun (WGS) entry which is preliminary data.</text>
</comment>
<accession>A0A8X6UIA0</accession>